<organism evidence="2 3">
    <name type="scientific">Antarcticibacterium flavum</name>
    <dbReference type="NCBI Taxonomy" id="2058175"/>
    <lineage>
        <taxon>Bacteria</taxon>
        <taxon>Pseudomonadati</taxon>
        <taxon>Bacteroidota</taxon>
        <taxon>Flavobacteriia</taxon>
        <taxon>Flavobacteriales</taxon>
        <taxon>Flavobacteriaceae</taxon>
        <taxon>Antarcticibacterium</taxon>
    </lineage>
</organism>
<evidence type="ECO:0000313" key="3">
    <source>
        <dbReference type="Proteomes" id="UP000309016"/>
    </source>
</evidence>
<feature type="domain" description="Polysaccharide pyruvyl transferase" evidence="1">
    <location>
        <begin position="29"/>
        <end position="208"/>
    </location>
</feature>
<gene>
    <name evidence="2" type="ORF">FHG64_14765</name>
</gene>
<dbReference type="Pfam" id="PF04230">
    <property type="entry name" value="PS_pyruv_trans"/>
    <property type="match status" value="1"/>
</dbReference>
<dbReference type="Proteomes" id="UP000309016">
    <property type="component" value="Chromosome"/>
</dbReference>
<reference evidence="2 3" key="1">
    <citation type="submission" date="2019-06" db="EMBL/GenBank/DDBJ databases">
        <title>Complete genome sequence of Antarcticibacterium flavum KCTC 52984T from an Antarctic marine sediment.</title>
        <authorList>
            <person name="Lee Y.M."/>
            <person name="Shin S.C."/>
        </authorList>
    </citation>
    <scope>NUCLEOTIDE SEQUENCE [LARGE SCALE GENOMIC DNA]</scope>
    <source>
        <strain evidence="2 3">KCTC 52984</strain>
    </source>
</reference>
<name>A0A5B7X9R2_9FLAO</name>
<protein>
    <submittedName>
        <fullName evidence="2">Polysaccharide pyruvyl transferase family protein</fullName>
    </submittedName>
</protein>
<dbReference type="AlphaFoldDB" id="A0A5B7X9R2"/>
<proteinExistence type="predicted"/>
<dbReference type="EMBL" id="CP040812">
    <property type="protein sequence ID" value="QCY71458.1"/>
    <property type="molecule type" value="Genomic_DNA"/>
</dbReference>
<dbReference type="InterPro" id="IPR007345">
    <property type="entry name" value="Polysacch_pyruvyl_Trfase"/>
</dbReference>
<dbReference type="OrthoDB" id="9803627at2"/>
<evidence type="ECO:0000313" key="2">
    <source>
        <dbReference type="EMBL" id="QCY71458.1"/>
    </source>
</evidence>
<dbReference type="KEGG" id="afla:FHG64_14765"/>
<dbReference type="GO" id="GO:0016740">
    <property type="term" value="F:transferase activity"/>
    <property type="evidence" value="ECO:0007669"/>
    <property type="project" value="UniProtKB-KW"/>
</dbReference>
<accession>A0A5B7X9R2</accession>
<keyword evidence="2" id="KW-0808">Transferase</keyword>
<sequence>MKNSPSSTPKKIPLFYWSEVKFIFREKENYGDLLSKYLVERISGREVKFVQPKKQPWYRRDKKNYVAIGSIIHHADKNSIVWGSGIIDHQQPIAEAKFTAVRGPRTRQYLQSLGYECPEVYGDPAILLPDYYSPEVEKKFKLGIVPHYHDYENAQKIFSGWEGVKVIDLLTMDVEATTREILECKKILSTSLHGLIVAHTYKIPAVWVKMSDKIFGNDIKYADYLESVGIETYSPIFVKERISEEGISGIFKNHPVLVSDTKLKNLKAGLLEVKPF</sequence>
<evidence type="ECO:0000259" key="1">
    <source>
        <dbReference type="Pfam" id="PF04230"/>
    </source>
</evidence>
<keyword evidence="3" id="KW-1185">Reference proteome</keyword>